<dbReference type="PROSITE" id="PS50206">
    <property type="entry name" value="RHODANESE_3"/>
    <property type="match status" value="1"/>
</dbReference>
<dbReference type="Gene3D" id="6.10.140.1340">
    <property type="match status" value="1"/>
</dbReference>
<gene>
    <name evidence="2" type="ORF">IQ251_07195</name>
</gene>
<dbReference type="InterPro" id="IPR001763">
    <property type="entry name" value="Rhodanese-like_dom"/>
</dbReference>
<dbReference type="SUPFAM" id="SSF52821">
    <property type="entry name" value="Rhodanese/Cell cycle control phosphatase"/>
    <property type="match status" value="1"/>
</dbReference>
<comment type="caution">
    <text evidence="2">The sequence shown here is derived from an EMBL/GenBank/DDBJ whole genome shotgun (WGS) entry which is preliminary data.</text>
</comment>
<proteinExistence type="predicted"/>
<dbReference type="PANTHER" id="PTHR43031">
    <property type="entry name" value="FAD-DEPENDENT OXIDOREDUCTASE"/>
    <property type="match status" value="1"/>
</dbReference>
<protein>
    <submittedName>
        <fullName evidence="2">Rhodanese-like domain-containing protein</fullName>
    </submittedName>
</protein>
<dbReference type="Pfam" id="PF11127">
    <property type="entry name" value="YgaP-like_TM"/>
    <property type="match status" value="1"/>
</dbReference>
<dbReference type="InterPro" id="IPR021309">
    <property type="entry name" value="YgaP-like_TM"/>
</dbReference>
<evidence type="ECO:0000313" key="2">
    <source>
        <dbReference type="EMBL" id="MBE9374230.1"/>
    </source>
</evidence>
<organism evidence="2 3">
    <name type="scientific">Saccharopolyspora montiporae</name>
    <dbReference type="NCBI Taxonomy" id="2781240"/>
    <lineage>
        <taxon>Bacteria</taxon>
        <taxon>Bacillati</taxon>
        <taxon>Actinomycetota</taxon>
        <taxon>Actinomycetes</taxon>
        <taxon>Pseudonocardiales</taxon>
        <taxon>Pseudonocardiaceae</taxon>
        <taxon>Saccharopolyspora</taxon>
    </lineage>
</organism>
<dbReference type="Gene3D" id="3.40.250.10">
    <property type="entry name" value="Rhodanese-like domain"/>
    <property type="match status" value="1"/>
</dbReference>
<dbReference type="EMBL" id="JADEYC010000011">
    <property type="protein sequence ID" value="MBE9374230.1"/>
    <property type="molecule type" value="Genomic_DNA"/>
</dbReference>
<reference evidence="2" key="1">
    <citation type="submission" date="2020-10" db="EMBL/GenBank/DDBJ databases">
        <title>Diversity and distribution of actinomycetes associated with coral in the coast of Hainan.</title>
        <authorList>
            <person name="Li F."/>
        </authorList>
    </citation>
    <scope>NUCLEOTIDE SEQUENCE</scope>
    <source>
        <strain evidence="2">HNM0983</strain>
    </source>
</reference>
<evidence type="ECO:0000259" key="1">
    <source>
        <dbReference type="PROSITE" id="PS50206"/>
    </source>
</evidence>
<evidence type="ECO:0000313" key="3">
    <source>
        <dbReference type="Proteomes" id="UP000598360"/>
    </source>
</evidence>
<accession>A0A929B9C6</accession>
<dbReference type="Proteomes" id="UP000598360">
    <property type="component" value="Unassembled WGS sequence"/>
</dbReference>
<dbReference type="InterPro" id="IPR050229">
    <property type="entry name" value="GlpE_sulfurtransferase"/>
</dbReference>
<name>A0A929B9C6_9PSEU</name>
<feature type="domain" description="Rhodanese" evidence="1">
    <location>
        <begin position="19"/>
        <end position="109"/>
    </location>
</feature>
<dbReference type="Pfam" id="PF00581">
    <property type="entry name" value="Rhodanese"/>
    <property type="match status" value="1"/>
</dbReference>
<dbReference type="SMART" id="SM00450">
    <property type="entry name" value="RHOD"/>
    <property type="match status" value="1"/>
</dbReference>
<dbReference type="InterPro" id="IPR036873">
    <property type="entry name" value="Rhodanese-like_dom_sf"/>
</dbReference>
<dbReference type="RefSeq" id="WP_193927685.1">
    <property type="nucleotide sequence ID" value="NZ_JADEYC010000011.1"/>
</dbReference>
<sequence>MTALPSTSDVHQVRELRTSHPRARVIDVRTPGEFESAHIPGSRNVPLDLLQRHRGALATEHTDPVVLVCRTGNRAEQARTLLAESGFDELTVLGGGVDAWDRSDAPLERGRGKWAMERQVRLVAGSVVLTSVLGSRFVPKLKWVAAFIGGGLTFAAITDTCGMAKALSLLPYNRTPQHDADDLLSALTGADPAR</sequence>
<keyword evidence="3" id="KW-1185">Reference proteome</keyword>
<dbReference type="PANTHER" id="PTHR43031:SF1">
    <property type="entry name" value="PYRIDINE NUCLEOTIDE-DISULPHIDE OXIDOREDUCTASE"/>
    <property type="match status" value="1"/>
</dbReference>
<dbReference type="AlphaFoldDB" id="A0A929B9C6"/>
<dbReference type="CDD" id="cd00158">
    <property type="entry name" value="RHOD"/>
    <property type="match status" value="1"/>
</dbReference>